<protein>
    <submittedName>
        <fullName evidence="3">Restriction system protein</fullName>
    </submittedName>
</protein>
<dbReference type="Gene3D" id="3.40.1350.10">
    <property type="match status" value="1"/>
</dbReference>
<keyword evidence="1" id="KW-0812">Transmembrane</keyword>
<dbReference type="PANTHER" id="PTHR30015:SF6">
    <property type="entry name" value="SLL1429 PROTEIN"/>
    <property type="match status" value="1"/>
</dbReference>
<evidence type="ECO:0000256" key="1">
    <source>
        <dbReference type="SAM" id="Phobius"/>
    </source>
</evidence>
<evidence type="ECO:0000313" key="3">
    <source>
        <dbReference type="EMBL" id="MBP2017822.1"/>
    </source>
</evidence>
<evidence type="ECO:0000259" key="2">
    <source>
        <dbReference type="Pfam" id="PF04471"/>
    </source>
</evidence>
<gene>
    <name evidence="3" type="ORF">J2Z79_001207</name>
</gene>
<dbReference type="SUPFAM" id="SSF52980">
    <property type="entry name" value="Restriction endonuclease-like"/>
    <property type="match status" value="1"/>
</dbReference>
<dbReference type="InterPro" id="IPR011856">
    <property type="entry name" value="tRNA_endonuc-like_dom_sf"/>
</dbReference>
<dbReference type="InterPro" id="IPR011335">
    <property type="entry name" value="Restrct_endonuc-II-like"/>
</dbReference>
<dbReference type="Proteomes" id="UP001519289">
    <property type="component" value="Unassembled WGS sequence"/>
</dbReference>
<keyword evidence="4" id="KW-1185">Reference proteome</keyword>
<organism evidence="3 4">
    <name type="scientific">Symbiobacterium terraclitae</name>
    <dbReference type="NCBI Taxonomy" id="557451"/>
    <lineage>
        <taxon>Bacteria</taxon>
        <taxon>Bacillati</taxon>
        <taxon>Bacillota</taxon>
        <taxon>Clostridia</taxon>
        <taxon>Eubacteriales</taxon>
        <taxon>Symbiobacteriaceae</taxon>
        <taxon>Symbiobacterium</taxon>
    </lineage>
</organism>
<dbReference type="InterPro" id="IPR007560">
    <property type="entry name" value="Restrct_endonuc_IV_Mrr"/>
</dbReference>
<evidence type="ECO:0000313" key="4">
    <source>
        <dbReference type="Proteomes" id="UP001519289"/>
    </source>
</evidence>
<feature type="domain" description="Restriction endonuclease type IV Mrr" evidence="2">
    <location>
        <begin position="52"/>
        <end position="163"/>
    </location>
</feature>
<dbReference type="Pfam" id="PF04471">
    <property type="entry name" value="Mrr_cat"/>
    <property type="match status" value="1"/>
</dbReference>
<feature type="transmembrane region" description="Helical" evidence="1">
    <location>
        <begin position="12"/>
        <end position="32"/>
    </location>
</feature>
<dbReference type="PANTHER" id="PTHR30015">
    <property type="entry name" value="MRR RESTRICTION SYSTEM PROTEIN"/>
    <property type="match status" value="1"/>
</dbReference>
<sequence>MASSIRAVLDIWWITFVLFVPIALVSFVLSLLTPRSRKARARLRPAREMAQLDRMSGEEFEQFLRVLFERKGFKVALTPASGDYGVDLILTRPGTGERIAVQAKRYDRRNSVGVRAVQEVYSGKDYYDCARAIVVTTSYFTENAKESARKLGVYLIDRDHLTEEFRQGRAG</sequence>
<reference evidence="3 4" key="1">
    <citation type="submission" date="2021-03" db="EMBL/GenBank/DDBJ databases">
        <title>Genomic Encyclopedia of Type Strains, Phase IV (KMG-IV): sequencing the most valuable type-strain genomes for metagenomic binning, comparative biology and taxonomic classification.</title>
        <authorList>
            <person name="Goeker M."/>
        </authorList>
    </citation>
    <scope>NUCLEOTIDE SEQUENCE [LARGE SCALE GENOMIC DNA]</scope>
    <source>
        <strain evidence="3 4">DSM 27138</strain>
    </source>
</reference>
<proteinExistence type="predicted"/>
<dbReference type="RefSeq" id="WP_209465961.1">
    <property type="nucleotide sequence ID" value="NZ_JAGGLG010000007.1"/>
</dbReference>
<comment type="caution">
    <text evidence="3">The sequence shown here is derived from an EMBL/GenBank/DDBJ whole genome shotgun (WGS) entry which is preliminary data.</text>
</comment>
<keyword evidence="1" id="KW-1133">Transmembrane helix</keyword>
<accession>A0ABS4JQK6</accession>
<dbReference type="EMBL" id="JAGGLG010000007">
    <property type="protein sequence ID" value="MBP2017822.1"/>
    <property type="molecule type" value="Genomic_DNA"/>
</dbReference>
<dbReference type="InterPro" id="IPR052906">
    <property type="entry name" value="Type_IV_Methyl-Rstrct_Enzyme"/>
</dbReference>
<keyword evidence="1" id="KW-0472">Membrane</keyword>
<name>A0ABS4JQK6_9FIRM</name>